<sequence>MDKPYRLFCILLVLFVSNLSNALECYVCTEQEGNTEKCLNTIKTCEQGEDACLTDIKWGSTPYWHHGAKKQYYISKRCVAKNECERIRAKTMDDCTYVWYQDWHCSDCCQGDRCNYYIFSHGTRSLAGPFIVLIAALVPLLGNWNVQ</sequence>
<name>A0AAJ7FRT5_CEPCN</name>
<proteinExistence type="predicted"/>
<dbReference type="InterPro" id="IPR045860">
    <property type="entry name" value="Snake_toxin-like_sf"/>
</dbReference>
<dbReference type="GeneID" id="107272455"/>
<dbReference type="SUPFAM" id="SSF57302">
    <property type="entry name" value="Snake toxin-like"/>
    <property type="match status" value="1"/>
</dbReference>
<dbReference type="KEGG" id="ccin:107272455"/>
<evidence type="ECO:0000313" key="4">
    <source>
        <dbReference type="Proteomes" id="UP000694920"/>
    </source>
</evidence>
<dbReference type="GO" id="GO:0019834">
    <property type="term" value="F:phospholipase A2 inhibitor activity"/>
    <property type="evidence" value="ECO:0007669"/>
    <property type="project" value="UniProtKB-KW"/>
</dbReference>
<dbReference type="RefSeq" id="XP_015605111.1">
    <property type="nucleotide sequence ID" value="XM_015749625.2"/>
</dbReference>
<gene>
    <name evidence="5" type="primary">LOC107272455</name>
</gene>
<feature type="chain" id="PRO_5042518594" evidence="3">
    <location>
        <begin position="23"/>
        <end position="147"/>
    </location>
</feature>
<dbReference type="Gene3D" id="2.10.60.10">
    <property type="entry name" value="CD59"/>
    <property type="match status" value="1"/>
</dbReference>
<evidence type="ECO:0000256" key="3">
    <source>
        <dbReference type="SAM" id="SignalP"/>
    </source>
</evidence>
<keyword evidence="1 3" id="KW-0732">Signal</keyword>
<accession>A0AAJ7FRT5</accession>
<organism evidence="4 5">
    <name type="scientific">Cephus cinctus</name>
    <name type="common">Wheat stem sawfly</name>
    <dbReference type="NCBI Taxonomy" id="211228"/>
    <lineage>
        <taxon>Eukaryota</taxon>
        <taxon>Metazoa</taxon>
        <taxon>Ecdysozoa</taxon>
        <taxon>Arthropoda</taxon>
        <taxon>Hexapoda</taxon>
        <taxon>Insecta</taxon>
        <taxon>Pterygota</taxon>
        <taxon>Neoptera</taxon>
        <taxon>Endopterygota</taxon>
        <taxon>Hymenoptera</taxon>
        <taxon>Cephoidea</taxon>
        <taxon>Cephidae</taxon>
        <taxon>Cephus</taxon>
    </lineage>
</organism>
<protein>
    <submittedName>
        <fullName evidence="5">Phospholipase A2 inhibitor and Ly6/PLAUR domain-containing protein</fullName>
    </submittedName>
</protein>
<dbReference type="CDD" id="cd23599">
    <property type="entry name" value="TFP_LU_ECD_Cold"/>
    <property type="match status" value="1"/>
</dbReference>
<reference evidence="5" key="1">
    <citation type="submission" date="2025-08" db="UniProtKB">
        <authorList>
            <consortium name="RefSeq"/>
        </authorList>
    </citation>
    <scope>IDENTIFICATION</scope>
</reference>
<keyword evidence="2" id="KW-1015">Disulfide bond</keyword>
<dbReference type="Proteomes" id="UP000694920">
    <property type="component" value="Unplaced"/>
</dbReference>
<keyword evidence="5" id="KW-0593">Phospholipase A2 inhibitor</keyword>
<feature type="signal peptide" evidence="3">
    <location>
        <begin position="1"/>
        <end position="22"/>
    </location>
</feature>
<dbReference type="PANTHER" id="PTHR10036">
    <property type="entry name" value="CD59 GLYCOPROTEIN"/>
    <property type="match status" value="1"/>
</dbReference>
<dbReference type="PANTHER" id="PTHR10036:SF3">
    <property type="entry name" value="PROTEIN SLEEPLESS-RELATED"/>
    <property type="match status" value="1"/>
</dbReference>
<evidence type="ECO:0000256" key="1">
    <source>
        <dbReference type="ARBA" id="ARBA00022729"/>
    </source>
</evidence>
<evidence type="ECO:0000256" key="2">
    <source>
        <dbReference type="ARBA" id="ARBA00023157"/>
    </source>
</evidence>
<evidence type="ECO:0000313" key="5">
    <source>
        <dbReference type="RefSeq" id="XP_015605111.1"/>
    </source>
</evidence>
<dbReference type="AlphaFoldDB" id="A0AAJ7FRT5"/>
<keyword evidence="4" id="KW-1185">Reference proteome</keyword>